<evidence type="ECO:0000256" key="1">
    <source>
        <dbReference type="SAM" id="MobiDB-lite"/>
    </source>
</evidence>
<evidence type="ECO:0000256" key="2">
    <source>
        <dbReference type="SAM" id="Phobius"/>
    </source>
</evidence>
<dbReference type="EMBL" id="JACEIK010002254">
    <property type="protein sequence ID" value="MCD9560032.1"/>
    <property type="molecule type" value="Genomic_DNA"/>
</dbReference>
<keyword evidence="2" id="KW-1133">Transmembrane helix</keyword>
<comment type="caution">
    <text evidence="3">The sequence shown here is derived from an EMBL/GenBank/DDBJ whole genome shotgun (WGS) entry which is preliminary data.</text>
</comment>
<name>A0ABS8UMA9_DATST</name>
<reference evidence="3 4" key="1">
    <citation type="journal article" date="2021" name="BMC Genomics">
        <title>Datura genome reveals duplications of psychoactive alkaloid biosynthetic genes and high mutation rate following tissue culture.</title>
        <authorList>
            <person name="Rajewski A."/>
            <person name="Carter-House D."/>
            <person name="Stajich J."/>
            <person name="Litt A."/>
        </authorList>
    </citation>
    <scope>NUCLEOTIDE SEQUENCE [LARGE SCALE GENOMIC DNA]</scope>
    <source>
        <strain evidence="3">AR-01</strain>
    </source>
</reference>
<accession>A0ABS8UMA9</accession>
<feature type="transmembrane region" description="Helical" evidence="2">
    <location>
        <begin position="114"/>
        <end position="135"/>
    </location>
</feature>
<dbReference type="Proteomes" id="UP000823775">
    <property type="component" value="Unassembled WGS sequence"/>
</dbReference>
<gene>
    <name evidence="3" type="ORF">HAX54_018461</name>
</gene>
<sequence length="139" mass="15187">MYVSTSISHCVPLPSFVEARSPRFHESQLSSLSSSSIENDTTALSPKQQSSSSYGCRRGLHSNSGRHSIDGRGCGRYTQGNAKSFNSVPQQFTPCPRLPSIPGPHDEEASTLEFLIILVILLPLLMLLLVSLQIFDIVI</sequence>
<proteinExistence type="predicted"/>
<evidence type="ECO:0000313" key="3">
    <source>
        <dbReference type="EMBL" id="MCD9560032.1"/>
    </source>
</evidence>
<keyword evidence="4" id="KW-1185">Reference proteome</keyword>
<keyword evidence="2" id="KW-0472">Membrane</keyword>
<organism evidence="3 4">
    <name type="scientific">Datura stramonium</name>
    <name type="common">Jimsonweed</name>
    <name type="synonym">Common thornapple</name>
    <dbReference type="NCBI Taxonomy" id="4076"/>
    <lineage>
        <taxon>Eukaryota</taxon>
        <taxon>Viridiplantae</taxon>
        <taxon>Streptophyta</taxon>
        <taxon>Embryophyta</taxon>
        <taxon>Tracheophyta</taxon>
        <taxon>Spermatophyta</taxon>
        <taxon>Magnoliopsida</taxon>
        <taxon>eudicotyledons</taxon>
        <taxon>Gunneridae</taxon>
        <taxon>Pentapetalae</taxon>
        <taxon>asterids</taxon>
        <taxon>lamiids</taxon>
        <taxon>Solanales</taxon>
        <taxon>Solanaceae</taxon>
        <taxon>Solanoideae</taxon>
        <taxon>Datureae</taxon>
        <taxon>Datura</taxon>
    </lineage>
</organism>
<evidence type="ECO:0000313" key="4">
    <source>
        <dbReference type="Proteomes" id="UP000823775"/>
    </source>
</evidence>
<feature type="compositionally biased region" description="Polar residues" evidence="1">
    <location>
        <begin position="37"/>
        <end position="54"/>
    </location>
</feature>
<keyword evidence="2" id="KW-0812">Transmembrane</keyword>
<feature type="region of interest" description="Disordered" evidence="1">
    <location>
        <begin position="29"/>
        <end position="73"/>
    </location>
</feature>
<protein>
    <submittedName>
        <fullName evidence="3">Uncharacterized protein</fullName>
    </submittedName>
</protein>